<feature type="signal peptide" evidence="2">
    <location>
        <begin position="1"/>
        <end position="19"/>
    </location>
</feature>
<dbReference type="EMBL" id="LWBP01000188">
    <property type="protein sequence ID" value="OQP58330.1"/>
    <property type="molecule type" value="Genomic_DNA"/>
</dbReference>
<dbReference type="AlphaFoldDB" id="A0A1V9FJ18"/>
<evidence type="ECO:0000313" key="4">
    <source>
        <dbReference type="EMBL" id="OQP58330.1"/>
    </source>
</evidence>
<dbReference type="Proteomes" id="UP000192276">
    <property type="component" value="Unassembled WGS sequence"/>
</dbReference>
<dbReference type="InterPro" id="IPR011250">
    <property type="entry name" value="OMP/PagP_B-barrel"/>
</dbReference>
<dbReference type="SUPFAM" id="SSF56925">
    <property type="entry name" value="OMPA-like"/>
    <property type="match status" value="1"/>
</dbReference>
<protein>
    <recommendedName>
        <fullName evidence="3">Outer membrane protein beta-barrel domain-containing protein</fullName>
    </recommendedName>
</protein>
<dbReference type="Gene3D" id="2.40.160.20">
    <property type="match status" value="1"/>
</dbReference>
<comment type="caution">
    <text evidence="4">The sequence shown here is derived from an EMBL/GenBank/DDBJ whole genome shotgun (WGS) entry which is preliminary data.</text>
</comment>
<accession>A0A1V9FJ18</accession>
<dbReference type="STRING" id="550983.A4R26_02370"/>
<dbReference type="OrthoDB" id="1161695at2"/>
<keyword evidence="5" id="KW-1185">Reference proteome</keyword>
<evidence type="ECO:0000256" key="1">
    <source>
        <dbReference type="ARBA" id="ARBA00022729"/>
    </source>
</evidence>
<gene>
    <name evidence="4" type="ORF">A4R26_02370</name>
</gene>
<sequence>MKKIVLSLLLLAGAAIANAQYEFKPFKVDVSLGYAIPGGEGAKGGVLFVIEPKYAVIPSVSLGLRLETAIMARGRTDASGTNTEFDVKAAGSYLVTGDYYFTSSKARPFAGAGLGLYSLAAASTEDEGASVSSGSKFGQMIRAGVELSHFRVGLEYNIVPKTTMEYINSNGVKTTSSMKNGYVGIKVGFTIGGGRID</sequence>
<dbReference type="RefSeq" id="WP_081165360.1">
    <property type="nucleotide sequence ID" value="NZ_LWBP01000188.1"/>
</dbReference>
<dbReference type="Pfam" id="PF13505">
    <property type="entry name" value="OMP_b-brl"/>
    <property type="match status" value="1"/>
</dbReference>
<proteinExistence type="predicted"/>
<dbReference type="InterPro" id="IPR027385">
    <property type="entry name" value="Beta-barrel_OMP"/>
</dbReference>
<keyword evidence="1 2" id="KW-0732">Signal</keyword>
<evidence type="ECO:0000313" key="5">
    <source>
        <dbReference type="Proteomes" id="UP000192276"/>
    </source>
</evidence>
<feature type="chain" id="PRO_5013184301" description="Outer membrane protein beta-barrel domain-containing protein" evidence="2">
    <location>
        <begin position="20"/>
        <end position="197"/>
    </location>
</feature>
<reference evidence="5" key="1">
    <citation type="submission" date="2016-04" db="EMBL/GenBank/DDBJ databases">
        <authorList>
            <person name="Chen L."/>
            <person name="Zhuang W."/>
            <person name="Wang G."/>
        </authorList>
    </citation>
    <scope>NUCLEOTIDE SEQUENCE [LARGE SCALE GENOMIC DNA]</scope>
    <source>
        <strain evidence="5">208</strain>
    </source>
</reference>
<feature type="domain" description="Outer membrane protein beta-barrel" evidence="3">
    <location>
        <begin position="7"/>
        <end position="175"/>
    </location>
</feature>
<evidence type="ECO:0000256" key="2">
    <source>
        <dbReference type="SAM" id="SignalP"/>
    </source>
</evidence>
<evidence type="ECO:0000259" key="3">
    <source>
        <dbReference type="Pfam" id="PF13505"/>
    </source>
</evidence>
<name>A0A1V9FJ18_9BACT</name>
<organism evidence="4 5">
    <name type="scientific">Niastella populi</name>
    <dbReference type="NCBI Taxonomy" id="550983"/>
    <lineage>
        <taxon>Bacteria</taxon>
        <taxon>Pseudomonadati</taxon>
        <taxon>Bacteroidota</taxon>
        <taxon>Chitinophagia</taxon>
        <taxon>Chitinophagales</taxon>
        <taxon>Chitinophagaceae</taxon>
        <taxon>Niastella</taxon>
    </lineage>
</organism>